<dbReference type="EMBL" id="JBEXAC010000002">
    <property type="protein sequence ID" value="MET7000102.1"/>
    <property type="molecule type" value="Genomic_DNA"/>
</dbReference>
<dbReference type="Proteomes" id="UP001549749">
    <property type="component" value="Unassembled WGS sequence"/>
</dbReference>
<dbReference type="Pfam" id="PF04542">
    <property type="entry name" value="Sigma70_r2"/>
    <property type="match status" value="1"/>
</dbReference>
<organism evidence="3 4">
    <name type="scientific">Chitinophaga defluvii</name>
    <dbReference type="NCBI Taxonomy" id="3163343"/>
    <lineage>
        <taxon>Bacteria</taxon>
        <taxon>Pseudomonadati</taxon>
        <taxon>Bacteroidota</taxon>
        <taxon>Chitinophagia</taxon>
        <taxon>Chitinophagales</taxon>
        <taxon>Chitinophagaceae</taxon>
        <taxon>Chitinophaga</taxon>
    </lineage>
</organism>
<sequence>MMHPGNNDPDQHLHQLTAHLFRENSGKMAAVLSRMFGLHQIDLVLDVIQDTFETALIRWRFAGIPDNPSGWLMQVAKNKAINTFKRAHKTQGLPPGYEATADEHIEDPDLSDHAIQDSQFKLLVACCQPGFSVRNNILLTLHILCGFGVPELANALLMKAEAVKKALTRCKLSLKGLGHVLQEPGSYQSAKQLSTLHTILYLTFNEGYKTTRGKAGINNDLCYEAIRLAKLLLHANNTTPHETHALLALLFFNLSRFPARLSQDGEWLTLEEQDRSQWHQVFIAEGFYYLSNATASDTLSRFHLEAMISSLHCTAATFAATDWKKIVFLYQQLEVLEPDSPYIALNRIIAESYLQNTTAGIKKIELLEKRAALEKAFLFPAAKGDLYRRMGLFDKARSAYQLALELAVAPLDKKFLQKMVTRCGAS</sequence>
<reference evidence="3 4" key="1">
    <citation type="submission" date="2024-06" db="EMBL/GenBank/DDBJ databases">
        <title>Chitinophaga defluvii sp. nov., isolated from municipal sewage.</title>
        <authorList>
            <person name="Zhang L."/>
        </authorList>
    </citation>
    <scope>NUCLEOTIDE SEQUENCE [LARGE SCALE GENOMIC DNA]</scope>
    <source>
        <strain evidence="3 4">H8</strain>
    </source>
</reference>
<protein>
    <submittedName>
        <fullName evidence="3">Sigma-70 family RNA polymerase sigma factor</fullName>
    </submittedName>
</protein>
<dbReference type="Pfam" id="PF20239">
    <property type="entry name" value="DUF6596"/>
    <property type="match status" value="1"/>
</dbReference>
<dbReference type="Gene3D" id="1.25.40.10">
    <property type="entry name" value="Tetratricopeptide repeat domain"/>
    <property type="match status" value="1"/>
</dbReference>
<accession>A0ABV2TBS9</accession>
<dbReference type="InterPro" id="IPR011990">
    <property type="entry name" value="TPR-like_helical_dom_sf"/>
</dbReference>
<proteinExistence type="predicted"/>
<dbReference type="PANTHER" id="PTHR47756">
    <property type="entry name" value="BLL6612 PROTEIN-RELATED"/>
    <property type="match status" value="1"/>
</dbReference>
<evidence type="ECO:0000313" key="4">
    <source>
        <dbReference type="Proteomes" id="UP001549749"/>
    </source>
</evidence>
<dbReference type="RefSeq" id="WP_354662662.1">
    <property type="nucleotide sequence ID" value="NZ_JBEXAC010000002.1"/>
</dbReference>
<evidence type="ECO:0000259" key="1">
    <source>
        <dbReference type="Pfam" id="PF04542"/>
    </source>
</evidence>
<name>A0ABV2TBS9_9BACT</name>
<dbReference type="InterPro" id="IPR013325">
    <property type="entry name" value="RNA_pol_sigma_r2"/>
</dbReference>
<evidence type="ECO:0000259" key="2">
    <source>
        <dbReference type="Pfam" id="PF20239"/>
    </source>
</evidence>
<dbReference type="SUPFAM" id="SSF88946">
    <property type="entry name" value="Sigma2 domain of RNA polymerase sigma factors"/>
    <property type="match status" value="1"/>
</dbReference>
<dbReference type="InterPro" id="IPR014284">
    <property type="entry name" value="RNA_pol_sigma-70_dom"/>
</dbReference>
<feature type="domain" description="RNA polymerase sigma-70 region 2" evidence="1">
    <location>
        <begin position="20"/>
        <end position="88"/>
    </location>
</feature>
<comment type="caution">
    <text evidence="3">The sequence shown here is derived from an EMBL/GenBank/DDBJ whole genome shotgun (WGS) entry which is preliminary data.</text>
</comment>
<dbReference type="Gene3D" id="1.10.1740.10">
    <property type="match status" value="1"/>
</dbReference>
<dbReference type="PANTHER" id="PTHR47756:SF2">
    <property type="entry name" value="BLL6612 PROTEIN"/>
    <property type="match status" value="1"/>
</dbReference>
<dbReference type="NCBIfam" id="TIGR02937">
    <property type="entry name" value="sigma70-ECF"/>
    <property type="match status" value="1"/>
</dbReference>
<dbReference type="InterPro" id="IPR046531">
    <property type="entry name" value="DUF6596"/>
</dbReference>
<dbReference type="InterPro" id="IPR007627">
    <property type="entry name" value="RNA_pol_sigma70_r2"/>
</dbReference>
<evidence type="ECO:0000313" key="3">
    <source>
        <dbReference type="EMBL" id="MET7000102.1"/>
    </source>
</evidence>
<gene>
    <name evidence="3" type="ORF">ABR189_22115</name>
</gene>
<keyword evidence="4" id="KW-1185">Reference proteome</keyword>
<feature type="domain" description="DUF6596" evidence="2">
    <location>
        <begin position="193"/>
        <end position="293"/>
    </location>
</feature>